<feature type="compositionally biased region" description="Polar residues" evidence="1">
    <location>
        <begin position="701"/>
        <end position="711"/>
    </location>
</feature>
<feature type="compositionally biased region" description="Polar residues" evidence="1">
    <location>
        <begin position="137"/>
        <end position="147"/>
    </location>
</feature>
<protein>
    <submittedName>
        <fullName evidence="2">Uncharacterized protein</fullName>
    </submittedName>
</protein>
<feature type="compositionally biased region" description="Basic residues" evidence="1">
    <location>
        <begin position="587"/>
        <end position="598"/>
    </location>
</feature>
<feature type="compositionally biased region" description="Low complexity" evidence="1">
    <location>
        <begin position="877"/>
        <end position="893"/>
    </location>
</feature>
<evidence type="ECO:0000313" key="2">
    <source>
        <dbReference type="EMBL" id="KAH0544964.1"/>
    </source>
</evidence>
<feature type="compositionally biased region" description="Polar residues" evidence="1">
    <location>
        <begin position="966"/>
        <end position="1021"/>
    </location>
</feature>
<organism evidence="2 3">
    <name type="scientific">Glutinoglossum americanum</name>
    <dbReference type="NCBI Taxonomy" id="1670608"/>
    <lineage>
        <taxon>Eukaryota</taxon>
        <taxon>Fungi</taxon>
        <taxon>Dikarya</taxon>
        <taxon>Ascomycota</taxon>
        <taxon>Pezizomycotina</taxon>
        <taxon>Geoglossomycetes</taxon>
        <taxon>Geoglossales</taxon>
        <taxon>Geoglossaceae</taxon>
        <taxon>Glutinoglossum</taxon>
    </lineage>
</organism>
<feature type="compositionally biased region" description="Acidic residues" evidence="1">
    <location>
        <begin position="816"/>
        <end position="825"/>
    </location>
</feature>
<feature type="region of interest" description="Disordered" evidence="1">
    <location>
        <begin position="759"/>
        <end position="1022"/>
    </location>
</feature>
<sequence length="1056" mass="114521">MGHIDDTRGKIESQISQSFIPLNSCASPFKPARISHSPRRGYRTLESHISSTRLRRWKHPYPRPITEQDLRHFGTQRHKNSVAKSILPTRANLGPLKATPINYSAFAQIHSRGLRRHRSCESNSVSPMASKCPPNPQRSMGSIQSISPAKRPRSPSRVGQRPVKYAEELTRHDLEEGLAEITYGDLDVGVASSTQNEKPSTKRRCTVSGTSFPMKGKGALVRSISPYRRHTIIRRHTVLSSRQNSGPKLSEARRCETAHMKGLEDGQSYMGNNRGCGLHLEEWEVRDPDSIVEATSEPVNTVPMSEVLKALGDIQEMAEGYVELLGSHSAKLPGGRSREEIVSEIERCRDDAFNQLLGRWPDRNPAERYAALLRRGEPLHKTSSPVSWDRVSEVVQRFKDCKSLAKAPMFPVSAGIRHHGNGGSAGRGRAVVDKGTDGDPMPGAFPADTAFQKENKRNGSDSGSDNEKRASRGTLRPKHYAGESDESTSEEMSEGRLSKGKGRATGGDEEVFVALSVNNASSAADSRGAVGYDEEDQGDSEGYESGCESQELSQNEAAAHEWAFRYGEPGLTLDTGVSLVESDRFHPLHRRPSKSPVKRRNEGGCPKSRPLRPGGILKKGDRKSGESPKRVKNVGRRNTQTETEVATISYIPDSAPAVSRLLGIPVNQSLKNIEIDIPSPSPGTQKPPLGKVPGEDVKTVNCLSGESSSRPPRQLDDIRKAEIRVKKAAVKIRKQANEVEEGASHSTIKARVRGVRNAKGVGCSANPGEDEDPGLFNSDLDEMNSDDAATRILPSLTKGRPRERRFPPPQATAEDSSWESDDGDGIDGGVLQRVRSLITPFESDDEGEEPSRVSRNASNLGGLITGLGVVDTHQPRSMTTQQGSSSPGGAPSTWTDHRHARQSKPASPVATARRGLSAMFRAPTQSRSKASDRSGNGKLGTRMKKLLSKPQATEPLMPQSPAETPLASSSRTAFVESATSGSAQTSSRTPAEASSATPDTESASQTLPQPTHATPTTSIVSFRTAGSCAPQCTWKHVEESRGPPPPIPRERDPVSN</sequence>
<feature type="compositionally biased region" description="Basic and acidic residues" evidence="1">
    <location>
        <begin position="618"/>
        <end position="629"/>
    </location>
</feature>
<evidence type="ECO:0000256" key="1">
    <source>
        <dbReference type="SAM" id="MobiDB-lite"/>
    </source>
</evidence>
<feature type="compositionally biased region" description="Acidic residues" evidence="1">
    <location>
        <begin position="483"/>
        <end position="492"/>
    </location>
</feature>
<feature type="region of interest" description="Disordered" evidence="1">
    <location>
        <begin position="519"/>
        <end position="556"/>
    </location>
</feature>
<gene>
    <name evidence="2" type="ORF">FGG08_000890</name>
</gene>
<evidence type="ECO:0000313" key="3">
    <source>
        <dbReference type="Proteomes" id="UP000698800"/>
    </source>
</evidence>
<feature type="region of interest" description="Disordered" evidence="1">
    <location>
        <begin position="416"/>
        <end position="505"/>
    </location>
</feature>
<feature type="region of interest" description="Disordered" evidence="1">
    <location>
        <begin position="1035"/>
        <end position="1056"/>
    </location>
</feature>
<keyword evidence="3" id="KW-1185">Reference proteome</keyword>
<proteinExistence type="predicted"/>
<feature type="region of interest" description="Disordered" evidence="1">
    <location>
        <begin position="192"/>
        <end position="211"/>
    </location>
</feature>
<feature type="region of interest" description="Disordered" evidence="1">
    <location>
        <begin position="583"/>
        <end position="641"/>
    </location>
</feature>
<dbReference type="OrthoDB" id="5418347at2759"/>
<name>A0A9P8L5S2_9PEZI</name>
<feature type="region of interest" description="Disordered" evidence="1">
    <location>
        <begin position="735"/>
        <end position="754"/>
    </location>
</feature>
<dbReference type="Proteomes" id="UP000698800">
    <property type="component" value="Unassembled WGS sequence"/>
</dbReference>
<feature type="region of interest" description="Disordered" evidence="1">
    <location>
        <begin position="675"/>
        <end position="718"/>
    </location>
</feature>
<dbReference type="AlphaFoldDB" id="A0A9P8L5S2"/>
<feature type="compositionally biased region" description="Acidic residues" evidence="1">
    <location>
        <begin position="768"/>
        <end position="785"/>
    </location>
</feature>
<comment type="caution">
    <text evidence="2">The sequence shown here is derived from an EMBL/GenBank/DDBJ whole genome shotgun (WGS) entry which is preliminary data.</text>
</comment>
<feature type="compositionally biased region" description="Polar residues" evidence="1">
    <location>
        <begin position="547"/>
        <end position="556"/>
    </location>
</feature>
<dbReference type="EMBL" id="JAGHQL010000011">
    <property type="protein sequence ID" value="KAH0544964.1"/>
    <property type="molecule type" value="Genomic_DNA"/>
</dbReference>
<accession>A0A9P8L5S2</accession>
<feature type="compositionally biased region" description="Basic and acidic residues" evidence="1">
    <location>
        <begin position="451"/>
        <end position="470"/>
    </location>
</feature>
<feature type="compositionally biased region" description="Acidic residues" evidence="1">
    <location>
        <begin position="532"/>
        <end position="542"/>
    </location>
</feature>
<feature type="region of interest" description="Disordered" evidence="1">
    <location>
        <begin position="118"/>
        <end position="161"/>
    </location>
</feature>
<reference evidence="2" key="1">
    <citation type="submission" date="2021-03" db="EMBL/GenBank/DDBJ databases">
        <title>Comparative genomics and phylogenomic investigation of the class Geoglossomycetes provide insights into ecological specialization and systematics.</title>
        <authorList>
            <person name="Melie T."/>
            <person name="Pirro S."/>
            <person name="Miller A.N."/>
            <person name="Quandt A."/>
        </authorList>
    </citation>
    <scope>NUCLEOTIDE SEQUENCE</scope>
    <source>
        <strain evidence="2">GBOQ0MN5Z8</strain>
    </source>
</reference>